<keyword evidence="1" id="KW-0472">Membrane</keyword>
<protein>
    <submittedName>
        <fullName evidence="2">Uncharacterized protein</fullName>
    </submittedName>
</protein>
<organism evidence="2 3">
    <name type="scientific">Spirosoma telluris</name>
    <dbReference type="NCBI Taxonomy" id="2183553"/>
    <lineage>
        <taxon>Bacteria</taxon>
        <taxon>Pseudomonadati</taxon>
        <taxon>Bacteroidota</taxon>
        <taxon>Cytophagia</taxon>
        <taxon>Cytophagales</taxon>
        <taxon>Cytophagaceae</taxon>
        <taxon>Spirosoma</taxon>
    </lineage>
</organism>
<dbReference type="RefSeq" id="WP_111342907.1">
    <property type="nucleotide sequence ID" value="NZ_QLII01000001.1"/>
</dbReference>
<feature type="transmembrane region" description="Helical" evidence="1">
    <location>
        <begin position="69"/>
        <end position="89"/>
    </location>
</feature>
<gene>
    <name evidence="2" type="ORF">HMF3257_13645</name>
</gene>
<keyword evidence="3" id="KW-1185">Reference proteome</keyword>
<keyword evidence="1" id="KW-1133">Transmembrane helix</keyword>
<feature type="transmembrane region" description="Helical" evidence="1">
    <location>
        <begin position="101"/>
        <end position="123"/>
    </location>
</feature>
<keyword evidence="1" id="KW-0812">Transmembrane</keyword>
<evidence type="ECO:0000313" key="2">
    <source>
        <dbReference type="EMBL" id="RAI75012.1"/>
    </source>
</evidence>
<accession>A0A327NIE9</accession>
<sequence length="169" mass="18394">MLSPIKDLAQHYEIGTYKVQVIMDSGEKLKGFLSGVSESTLYVEDKRRDIIKVPLTDIRKVKLIDQNNVRSRIITGAILVGLAAGYATYQGNNRSPGNSRSPALLGVSLVLGGVGGAGFGALIGKYTAGIGRPHFVFRATGKPESVANLYHRLEPFSETFQKDVIKRYP</sequence>
<evidence type="ECO:0000256" key="1">
    <source>
        <dbReference type="SAM" id="Phobius"/>
    </source>
</evidence>
<evidence type="ECO:0000313" key="3">
    <source>
        <dbReference type="Proteomes" id="UP000249016"/>
    </source>
</evidence>
<dbReference type="Proteomes" id="UP000249016">
    <property type="component" value="Unassembled WGS sequence"/>
</dbReference>
<dbReference type="EMBL" id="QLII01000001">
    <property type="protein sequence ID" value="RAI75012.1"/>
    <property type="molecule type" value="Genomic_DNA"/>
</dbReference>
<reference evidence="2 3" key="1">
    <citation type="submission" date="2018-06" db="EMBL/GenBank/DDBJ databases">
        <title>Spirosoma sp. HMF3257 Genome sequencing and assembly.</title>
        <authorList>
            <person name="Kang H."/>
            <person name="Cha I."/>
            <person name="Kim H."/>
            <person name="Kang J."/>
            <person name="Joh K."/>
        </authorList>
    </citation>
    <scope>NUCLEOTIDE SEQUENCE [LARGE SCALE GENOMIC DNA]</scope>
    <source>
        <strain evidence="2 3">HMF3257</strain>
    </source>
</reference>
<proteinExistence type="predicted"/>
<name>A0A327NIE9_9BACT</name>
<comment type="caution">
    <text evidence="2">The sequence shown here is derived from an EMBL/GenBank/DDBJ whole genome shotgun (WGS) entry which is preliminary data.</text>
</comment>
<dbReference type="OrthoDB" id="9960701at2"/>
<dbReference type="AlphaFoldDB" id="A0A327NIE9"/>